<keyword evidence="1" id="KW-0547">Nucleotide-binding</keyword>
<dbReference type="PROSITE" id="PS50893">
    <property type="entry name" value="ABC_TRANSPORTER_2"/>
    <property type="match status" value="2"/>
</dbReference>
<feature type="region of interest" description="Disordered" evidence="3">
    <location>
        <begin position="523"/>
        <end position="556"/>
    </location>
</feature>
<dbReference type="Gene3D" id="3.40.50.300">
    <property type="entry name" value="P-loop containing nucleotide triphosphate hydrolases"/>
    <property type="match status" value="2"/>
</dbReference>
<dbReference type="RefSeq" id="WP_344879330.1">
    <property type="nucleotide sequence ID" value="NZ_BAAAZP010000074.1"/>
</dbReference>
<dbReference type="CDD" id="cd03216">
    <property type="entry name" value="ABC_Carb_Monos_I"/>
    <property type="match status" value="1"/>
</dbReference>
<dbReference type="InterPro" id="IPR027417">
    <property type="entry name" value="P-loop_NTPase"/>
</dbReference>
<organism evidence="5 6">
    <name type="scientific">Nonomuraea antimicrobica</name>
    <dbReference type="NCBI Taxonomy" id="561173"/>
    <lineage>
        <taxon>Bacteria</taxon>
        <taxon>Bacillati</taxon>
        <taxon>Actinomycetota</taxon>
        <taxon>Actinomycetes</taxon>
        <taxon>Streptosporangiales</taxon>
        <taxon>Streptosporangiaceae</taxon>
        <taxon>Nonomuraea</taxon>
    </lineage>
</organism>
<dbReference type="PROSITE" id="PS00211">
    <property type="entry name" value="ABC_TRANSPORTER_1"/>
    <property type="match status" value="1"/>
</dbReference>
<sequence>MNDHARAPSVELAGITKRFGDVLANDGIDLAVERGEVHAVVGENGAGKSTLMSILYGLHRPDAGQVLRAGAPVRLRSPADAIAHGLGMVHQRLRLFPGLSVAENVVIGAEPVRRGVLDRTAAHEAVAELAGRYGLGVDPAARVGELPVGVRQRVEILKALYRRAEVLILDEPTAVLTPGEADGLFLTVREFAAEGVSVLLVTHKLEEVLAASDRVTVLRGGRVTGRFATAATSADELVRAMIGRSLGTARQERRQPVEAPPTELAPVDAAPVGVKAGAAPVGARAGEAGSYLLEVRDLWVRDRDGVAAVAGVSFGVRAGEIVGLAGVAGSGQRELVETVTGLRRAGSGTVLLGGRPVEAGKERRVAYVPGDRAGRATAPAMSLADNLLMGAQHGLRLRPAQVRRRAAALVERFSIRASSVRAPIAHLSGGNAQKAVLARELSRDTPVLVVEEPTQGVDVGAQEQIHALLAAARDAGRAVLVQSSELSELRALADRVLVMFEGRVVAELPVSQATDERLGAAMTGATLPQPTGGAEGPERLGVAGPQPVGDAEEAAG</sequence>
<keyword evidence="2 5" id="KW-0067">ATP-binding</keyword>
<evidence type="ECO:0000256" key="1">
    <source>
        <dbReference type="ARBA" id="ARBA00022741"/>
    </source>
</evidence>
<dbReference type="GO" id="GO:0005524">
    <property type="term" value="F:ATP binding"/>
    <property type="evidence" value="ECO:0007669"/>
    <property type="project" value="UniProtKB-KW"/>
</dbReference>
<dbReference type="SUPFAM" id="SSF52540">
    <property type="entry name" value="P-loop containing nucleoside triphosphate hydrolases"/>
    <property type="match status" value="2"/>
</dbReference>
<gene>
    <name evidence="5" type="ORF">GCM10022224_038680</name>
</gene>
<protein>
    <submittedName>
        <fullName evidence="5">ABC transporter ATP-binding protein</fullName>
    </submittedName>
</protein>
<dbReference type="InterPro" id="IPR017871">
    <property type="entry name" value="ABC_transporter-like_CS"/>
</dbReference>
<dbReference type="CDD" id="cd03215">
    <property type="entry name" value="ABC_Carb_Monos_II"/>
    <property type="match status" value="1"/>
</dbReference>
<accession>A0ABP7BWJ3</accession>
<evidence type="ECO:0000313" key="6">
    <source>
        <dbReference type="Proteomes" id="UP001500902"/>
    </source>
</evidence>
<evidence type="ECO:0000256" key="2">
    <source>
        <dbReference type="ARBA" id="ARBA00022840"/>
    </source>
</evidence>
<evidence type="ECO:0000313" key="5">
    <source>
        <dbReference type="EMBL" id="GAA3670690.1"/>
    </source>
</evidence>
<feature type="domain" description="ABC transporter" evidence="4">
    <location>
        <begin position="293"/>
        <end position="526"/>
    </location>
</feature>
<dbReference type="InterPro" id="IPR050107">
    <property type="entry name" value="ABC_carbohydrate_import_ATPase"/>
</dbReference>
<name>A0ABP7BWJ3_9ACTN</name>
<dbReference type="PANTHER" id="PTHR43790">
    <property type="entry name" value="CARBOHYDRATE TRANSPORT ATP-BINDING PROTEIN MG119-RELATED"/>
    <property type="match status" value="1"/>
</dbReference>
<reference evidence="6" key="1">
    <citation type="journal article" date="2019" name="Int. J. Syst. Evol. Microbiol.">
        <title>The Global Catalogue of Microorganisms (GCM) 10K type strain sequencing project: providing services to taxonomists for standard genome sequencing and annotation.</title>
        <authorList>
            <consortium name="The Broad Institute Genomics Platform"/>
            <consortium name="The Broad Institute Genome Sequencing Center for Infectious Disease"/>
            <person name="Wu L."/>
            <person name="Ma J."/>
        </authorList>
    </citation>
    <scope>NUCLEOTIDE SEQUENCE [LARGE SCALE GENOMIC DNA]</scope>
    <source>
        <strain evidence="6">JCM 16904</strain>
    </source>
</reference>
<dbReference type="InterPro" id="IPR003593">
    <property type="entry name" value="AAA+_ATPase"/>
</dbReference>
<dbReference type="Pfam" id="PF00005">
    <property type="entry name" value="ABC_tran"/>
    <property type="match status" value="2"/>
</dbReference>
<evidence type="ECO:0000259" key="4">
    <source>
        <dbReference type="PROSITE" id="PS50893"/>
    </source>
</evidence>
<keyword evidence="6" id="KW-1185">Reference proteome</keyword>
<dbReference type="PANTHER" id="PTHR43790:SF4">
    <property type="entry name" value="GUANOSINE IMPORT ATP-BINDING PROTEIN NUPO"/>
    <property type="match status" value="1"/>
</dbReference>
<dbReference type="EMBL" id="BAAAZP010000074">
    <property type="protein sequence ID" value="GAA3670690.1"/>
    <property type="molecule type" value="Genomic_DNA"/>
</dbReference>
<dbReference type="InterPro" id="IPR003439">
    <property type="entry name" value="ABC_transporter-like_ATP-bd"/>
</dbReference>
<dbReference type="SMART" id="SM00382">
    <property type="entry name" value="AAA"/>
    <property type="match status" value="2"/>
</dbReference>
<feature type="domain" description="ABC transporter" evidence="4">
    <location>
        <begin position="10"/>
        <end position="245"/>
    </location>
</feature>
<evidence type="ECO:0000256" key="3">
    <source>
        <dbReference type="SAM" id="MobiDB-lite"/>
    </source>
</evidence>
<proteinExistence type="predicted"/>
<comment type="caution">
    <text evidence="5">The sequence shown here is derived from an EMBL/GenBank/DDBJ whole genome shotgun (WGS) entry which is preliminary data.</text>
</comment>
<dbReference type="Proteomes" id="UP001500902">
    <property type="component" value="Unassembled WGS sequence"/>
</dbReference>